<dbReference type="EMBL" id="JBBWUH010000002">
    <property type="protein sequence ID" value="KAK8175501.1"/>
    <property type="molecule type" value="Genomic_DNA"/>
</dbReference>
<organism evidence="1 2">
    <name type="scientific">Phyllosticta citrichinensis</name>
    <dbReference type="NCBI Taxonomy" id="1130410"/>
    <lineage>
        <taxon>Eukaryota</taxon>
        <taxon>Fungi</taxon>
        <taxon>Dikarya</taxon>
        <taxon>Ascomycota</taxon>
        <taxon>Pezizomycotina</taxon>
        <taxon>Dothideomycetes</taxon>
        <taxon>Dothideomycetes incertae sedis</taxon>
        <taxon>Botryosphaeriales</taxon>
        <taxon>Phyllostictaceae</taxon>
        <taxon>Phyllosticta</taxon>
    </lineage>
</organism>
<evidence type="ECO:0000313" key="2">
    <source>
        <dbReference type="Proteomes" id="UP001456524"/>
    </source>
</evidence>
<accession>A0ABR1Y2W4</accession>
<proteinExistence type="predicted"/>
<sequence>MAPCLTDERAGFSICLLSGLLSFDHLLSSFFLPSLSSRSLVCAPQQQTHPTTQNSNSSHAQRGVCMAKHGLARPDLHLRLPWQSKQASSEDWAKCRPGTVGRWCKGSGMWRGLRRTHVPRRLLRVRPHATAPPSASIFQLDTGGGLLAAPLAIARHRRGRRRWSCRLVPGRQQQMSAWKTCKAQLLFRGGLSSLRFSSSSNDVDGIRSLTRVSAVSNQNATRRGDAFQTALPASPAGSERAALVATLAG</sequence>
<evidence type="ECO:0000313" key="1">
    <source>
        <dbReference type="EMBL" id="KAK8175501.1"/>
    </source>
</evidence>
<gene>
    <name evidence="1" type="ORF">IWX90DRAFT_111970</name>
</gene>
<dbReference type="Proteomes" id="UP001456524">
    <property type="component" value="Unassembled WGS sequence"/>
</dbReference>
<keyword evidence="2" id="KW-1185">Reference proteome</keyword>
<reference evidence="1 2" key="1">
    <citation type="journal article" date="2022" name="G3 (Bethesda)">
        <title>Enemy or ally: a genomic approach to elucidate the lifestyle of Phyllosticta citrichinaensis.</title>
        <authorList>
            <person name="Buijs V.A."/>
            <person name="Groenewald J.Z."/>
            <person name="Haridas S."/>
            <person name="LaButti K.M."/>
            <person name="Lipzen A."/>
            <person name="Martin F.M."/>
            <person name="Barry K."/>
            <person name="Grigoriev I.V."/>
            <person name="Crous P.W."/>
            <person name="Seidl M.F."/>
        </authorList>
    </citation>
    <scope>NUCLEOTIDE SEQUENCE [LARGE SCALE GENOMIC DNA]</scope>
    <source>
        <strain evidence="1 2">CBS 129764</strain>
    </source>
</reference>
<name>A0ABR1Y2W4_9PEZI</name>
<comment type="caution">
    <text evidence="1">The sequence shown here is derived from an EMBL/GenBank/DDBJ whole genome shotgun (WGS) entry which is preliminary data.</text>
</comment>
<protein>
    <submittedName>
        <fullName evidence="1">Uncharacterized protein</fullName>
    </submittedName>
</protein>